<evidence type="ECO:0000313" key="10">
    <source>
        <dbReference type="Proteomes" id="UP001148838"/>
    </source>
</evidence>
<dbReference type="InterPro" id="IPR052482">
    <property type="entry name" value="mtLSU_mL37"/>
</dbReference>
<comment type="subcellular location">
    <subcellularLocation>
        <location evidence="1">Mitochondrion</location>
    </subcellularLocation>
</comment>
<protein>
    <recommendedName>
        <fullName evidence="7">Large ribosomal subunit protein mL37</fullName>
    </recommendedName>
    <alternativeName>
        <fullName evidence="8">39S ribosomal protein L37, mitochondrial</fullName>
    </alternativeName>
</protein>
<keyword evidence="2" id="KW-0809">Transit peptide</keyword>
<dbReference type="Proteomes" id="UP001148838">
    <property type="component" value="Unassembled WGS sequence"/>
</dbReference>
<name>A0ABQ8SLR7_PERAM</name>
<evidence type="ECO:0000256" key="2">
    <source>
        <dbReference type="ARBA" id="ARBA00022946"/>
    </source>
</evidence>
<evidence type="ECO:0000256" key="8">
    <source>
        <dbReference type="ARBA" id="ARBA00041617"/>
    </source>
</evidence>
<keyword evidence="10" id="KW-1185">Reference proteome</keyword>
<dbReference type="PANTHER" id="PTHR15889:SF2">
    <property type="entry name" value="LARGE RIBOSOMAL SUBUNIT PROTEIN ML37"/>
    <property type="match status" value="1"/>
</dbReference>
<dbReference type="EMBL" id="JAJSOF020000025">
    <property type="protein sequence ID" value="KAJ4435100.1"/>
    <property type="molecule type" value="Genomic_DNA"/>
</dbReference>
<evidence type="ECO:0000256" key="1">
    <source>
        <dbReference type="ARBA" id="ARBA00004173"/>
    </source>
</evidence>
<organism evidence="9 10">
    <name type="scientific">Periplaneta americana</name>
    <name type="common">American cockroach</name>
    <name type="synonym">Blatta americana</name>
    <dbReference type="NCBI Taxonomy" id="6978"/>
    <lineage>
        <taxon>Eukaryota</taxon>
        <taxon>Metazoa</taxon>
        <taxon>Ecdysozoa</taxon>
        <taxon>Arthropoda</taxon>
        <taxon>Hexapoda</taxon>
        <taxon>Insecta</taxon>
        <taxon>Pterygota</taxon>
        <taxon>Neoptera</taxon>
        <taxon>Polyneoptera</taxon>
        <taxon>Dictyoptera</taxon>
        <taxon>Blattodea</taxon>
        <taxon>Blattoidea</taxon>
        <taxon>Blattidae</taxon>
        <taxon>Blattinae</taxon>
        <taxon>Periplaneta</taxon>
    </lineage>
</organism>
<sequence length="362" mass="41101">FELSRPRLNPPPLPRDHTHPMYHERCCLMYKDHNVLLRGLDQGKILTKTVEIKSGLPVEVENLMGALELPEQDTLVQRCILKSHLFDAMQVKLPKIHDPERPAWVFPRVYGIAAHRRNNLMSSKLIQLCEFACGNTSAAISSRALVQDAVVFVPFEKDGDLIQMELTVDFMLCGATPLKPYADAAEVQKTQDIELPDLYPIKHTITLETEHIYEIKNVFPVRQGSRYPHIHTAVINYDETQVKNIYETPVTEEQVLGRTLLKSFATAAAQAQQRYGTNVKDLPEPVTVQCVQTDGRLFHFAVLQLNTLDLDGTEGKKNIFWTLPRISLFESCMYVKGKPSLEGYNAEVFNRLLAFYSSGLHL</sequence>
<evidence type="ECO:0000313" key="9">
    <source>
        <dbReference type="EMBL" id="KAJ4435100.1"/>
    </source>
</evidence>
<gene>
    <name evidence="9" type="ORF">ANN_23675</name>
</gene>
<accession>A0ABQ8SLR7</accession>
<evidence type="ECO:0000256" key="5">
    <source>
        <dbReference type="ARBA" id="ARBA00023274"/>
    </source>
</evidence>
<dbReference type="InterPro" id="IPR010793">
    <property type="entry name" value="Ribosomal_mL37/mL65"/>
</dbReference>
<keyword evidence="3" id="KW-0689">Ribosomal protein</keyword>
<feature type="non-terminal residue" evidence="9">
    <location>
        <position position="1"/>
    </location>
</feature>
<comment type="similarity">
    <text evidence="6">Belongs to the mitochondrion-specific ribosomal protein mL37 family.</text>
</comment>
<evidence type="ECO:0000256" key="7">
    <source>
        <dbReference type="ARBA" id="ARBA00039442"/>
    </source>
</evidence>
<evidence type="ECO:0000256" key="4">
    <source>
        <dbReference type="ARBA" id="ARBA00023128"/>
    </source>
</evidence>
<keyword evidence="4" id="KW-0496">Mitochondrion</keyword>
<evidence type="ECO:0000256" key="6">
    <source>
        <dbReference type="ARBA" id="ARBA00037985"/>
    </source>
</evidence>
<dbReference type="PANTHER" id="PTHR15889">
    <property type="entry name" value="MITOCHONDRIAL RIBOSOMAL PROTEIN L37"/>
    <property type="match status" value="1"/>
</dbReference>
<comment type="caution">
    <text evidence="9">The sequence shown here is derived from an EMBL/GenBank/DDBJ whole genome shotgun (WGS) entry which is preliminary data.</text>
</comment>
<evidence type="ECO:0000256" key="3">
    <source>
        <dbReference type="ARBA" id="ARBA00022980"/>
    </source>
</evidence>
<keyword evidence="5" id="KW-0687">Ribonucleoprotein</keyword>
<dbReference type="Pfam" id="PF07147">
    <property type="entry name" value="PDCD9"/>
    <property type="match status" value="1"/>
</dbReference>
<reference evidence="9 10" key="1">
    <citation type="journal article" date="2022" name="Allergy">
        <title>Genome assembly and annotation of Periplaneta americana reveal a comprehensive cockroach allergen profile.</title>
        <authorList>
            <person name="Wang L."/>
            <person name="Xiong Q."/>
            <person name="Saelim N."/>
            <person name="Wang L."/>
            <person name="Nong W."/>
            <person name="Wan A.T."/>
            <person name="Shi M."/>
            <person name="Liu X."/>
            <person name="Cao Q."/>
            <person name="Hui J.H.L."/>
            <person name="Sookrung N."/>
            <person name="Leung T.F."/>
            <person name="Tungtrongchitr A."/>
            <person name="Tsui S.K.W."/>
        </authorList>
    </citation>
    <scope>NUCLEOTIDE SEQUENCE [LARGE SCALE GENOMIC DNA]</scope>
    <source>
        <strain evidence="9">PWHHKU_190912</strain>
    </source>
</reference>
<proteinExistence type="inferred from homology"/>